<dbReference type="FunFam" id="3.30.565.10:FF:000010">
    <property type="entry name" value="Sensor histidine kinase RcsC"/>
    <property type="match status" value="1"/>
</dbReference>
<keyword evidence="5" id="KW-0418">Kinase</keyword>
<dbReference type="PROSITE" id="PS50109">
    <property type="entry name" value="HIS_KIN"/>
    <property type="match status" value="1"/>
</dbReference>
<dbReference type="CDD" id="cd00082">
    <property type="entry name" value="HisKA"/>
    <property type="match status" value="1"/>
</dbReference>
<dbReference type="Pfam" id="PF00512">
    <property type="entry name" value="HisKA"/>
    <property type="match status" value="1"/>
</dbReference>
<dbReference type="OrthoDB" id="9797243at2"/>
<dbReference type="PANTHER" id="PTHR43047">
    <property type="entry name" value="TWO-COMPONENT HISTIDINE PROTEIN KINASE"/>
    <property type="match status" value="1"/>
</dbReference>
<dbReference type="PANTHER" id="PTHR43047:SF64">
    <property type="entry name" value="HISTIDINE KINASE CONTAINING CHEY-HOMOLOGOUS RECEIVER DOMAIN AND PAS DOMAIN-RELATED"/>
    <property type="match status" value="1"/>
</dbReference>
<dbReference type="Pfam" id="PF00072">
    <property type="entry name" value="Response_reg"/>
    <property type="match status" value="1"/>
</dbReference>
<dbReference type="Proteomes" id="UP000305760">
    <property type="component" value="Unassembled WGS sequence"/>
</dbReference>
<dbReference type="Gene3D" id="3.40.50.2300">
    <property type="match status" value="1"/>
</dbReference>
<dbReference type="InterPro" id="IPR011006">
    <property type="entry name" value="CheY-like_superfamily"/>
</dbReference>
<dbReference type="SMART" id="SM00387">
    <property type="entry name" value="HATPase_c"/>
    <property type="match status" value="1"/>
</dbReference>
<keyword evidence="4" id="KW-0808">Transferase</keyword>
<feature type="transmembrane region" description="Helical" evidence="9">
    <location>
        <begin position="12"/>
        <end position="33"/>
    </location>
</feature>
<dbReference type="PRINTS" id="PR00344">
    <property type="entry name" value="BCTRLSENSOR"/>
</dbReference>
<dbReference type="Pfam" id="PF02518">
    <property type="entry name" value="HATPase_c"/>
    <property type="match status" value="1"/>
</dbReference>
<dbReference type="InterPro" id="IPR003661">
    <property type="entry name" value="HisK_dim/P_dom"/>
</dbReference>
<dbReference type="SMART" id="SM00448">
    <property type="entry name" value="REC"/>
    <property type="match status" value="1"/>
</dbReference>
<comment type="caution">
    <text evidence="12">The sequence shown here is derived from an EMBL/GenBank/DDBJ whole genome shotgun (WGS) entry which is preliminary data.</text>
</comment>
<evidence type="ECO:0000256" key="7">
    <source>
        <dbReference type="PROSITE-ProRule" id="PRU00169"/>
    </source>
</evidence>
<dbReference type="InterPro" id="IPR036097">
    <property type="entry name" value="HisK_dim/P_sf"/>
</dbReference>
<proteinExistence type="predicted"/>
<feature type="compositionally biased region" description="Basic and acidic residues" evidence="8">
    <location>
        <begin position="626"/>
        <end position="637"/>
    </location>
</feature>
<protein>
    <recommendedName>
        <fullName evidence="2">histidine kinase</fullName>
        <ecNumber evidence="2">2.7.13.3</ecNumber>
    </recommendedName>
</protein>
<feature type="region of interest" description="Disordered" evidence="8">
    <location>
        <begin position="612"/>
        <end position="637"/>
    </location>
</feature>
<evidence type="ECO:0000256" key="1">
    <source>
        <dbReference type="ARBA" id="ARBA00000085"/>
    </source>
</evidence>
<dbReference type="InterPro" id="IPR004358">
    <property type="entry name" value="Sig_transdc_His_kin-like_C"/>
</dbReference>
<dbReference type="InterPro" id="IPR003594">
    <property type="entry name" value="HATPase_dom"/>
</dbReference>
<dbReference type="Gene3D" id="1.10.287.130">
    <property type="match status" value="1"/>
</dbReference>
<evidence type="ECO:0000259" key="10">
    <source>
        <dbReference type="PROSITE" id="PS50109"/>
    </source>
</evidence>
<evidence type="ECO:0000313" key="13">
    <source>
        <dbReference type="Proteomes" id="UP000305760"/>
    </source>
</evidence>
<gene>
    <name evidence="12" type="ORF">E1B00_07935</name>
</gene>
<evidence type="ECO:0000313" key="12">
    <source>
        <dbReference type="EMBL" id="TNJ35666.1"/>
    </source>
</evidence>
<dbReference type="InterPro" id="IPR001789">
    <property type="entry name" value="Sig_transdc_resp-reg_receiver"/>
</dbReference>
<reference evidence="12 13" key="1">
    <citation type="submission" date="2019-03" db="EMBL/GenBank/DDBJ databases">
        <title>Arenimonas daejeonensis sp. nov., isolated from compost.</title>
        <authorList>
            <person name="Jeon C.O."/>
        </authorList>
    </citation>
    <scope>NUCLEOTIDE SEQUENCE [LARGE SCALE GENOMIC DNA]</scope>
    <source>
        <strain evidence="12 13">R29</strain>
    </source>
</reference>
<comment type="catalytic activity">
    <reaction evidence="1">
        <text>ATP + protein L-histidine = ADP + protein N-phospho-L-histidine.</text>
        <dbReference type="EC" id="2.7.13.3"/>
    </reaction>
</comment>
<dbReference type="RefSeq" id="WP_139447336.1">
    <property type="nucleotide sequence ID" value="NZ_SMDR01000001.1"/>
</dbReference>
<organism evidence="12 13">
    <name type="scientific">Arenimonas terrae</name>
    <dbReference type="NCBI Taxonomy" id="2546226"/>
    <lineage>
        <taxon>Bacteria</taxon>
        <taxon>Pseudomonadati</taxon>
        <taxon>Pseudomonadota</taxon>
        <taxon>Gammaproteobacteria</taxon>
        <taxon>Lysobacterales</taxon>
        <taxon>Lysobacteraceae</taxon>
        <taxon>Arenimonas</taxon>
    </lineage>
</organism>
<keyword evidence="9" id="KW-1133">Transmembrane helix</keyword>
<dbReference type="InterPro" id="IPR007891">
    <property type="entry name" value="CHASE3"/>
</dbReference>
<dbReference type="CDD" id="cd19410">
    <property type="entry name" value="HK9-like_sensor"/>
    <property type="match status" value="1"/>
</dbReference>
<keyword evidence="6" id="KW-0902">Two-component regulatory system</keyword>
<dbReference type="InterPro" id="IPR005467">
    <property type="entry name" value="His_kinase_dom"/>
</dbReference>
<keyword evidence="9" id="KW-0812">Transmembrane</keyword>
<feature type="domain" description="Response regulatory" evidence="11">
    <location>
        <begin position="495"/>
        <end position="610"/>
    </location>
</feature>
<evidence type="ECO:0000259" key="11">
    <source>
        <dbReference type="PROSITE" id="PS50110"/>
    </source>
</evidence>
<accession>A0A5C4RWM3</accession>
<dbReference type="SUPFAM" id="SSF52172">
    <property type="entry name" value="CheY-like"/>
    <property type="match status" value="1"/>
</dbReference>
<dbReference type="EMBL" id="SMDR01000001">
    <property type="protein sequence ID" value="TNJ35666.1"/>
    <property type="molecule type" value="Genomic_DNA"/>
</dbReference>
<evidence type="ECO:0000256" key="8">
    <source>
        <dbReference type="SAM" id="MobiDB-lite"/>
    </source>
</evidence>
<dbReference type="SUPFAM" id="SSF55874">
    <property type="entry name" value="ATPase domain of HSP90 chaperone/DNA topoisomerase II/histidine kinase"/>
    <property type="match status" value="1"/>
</dbReference>
<dbReference type="PROSITE" id="PS50110">
    <property type="entry name" value="RESPONSE_REGULATORY"/>
    <property type="match status" value="1"/>
</dbReference>
<dbReference type="SMART" id="SM00388">
    <property type="entry name" value="HisKA"/>
    <property type="match status" value="1"/>
</dbReference>
<evidence type="ECO:0000256" key="3">
    <source>
        <dbReference type="ARBA" id="ARBA00022553"/>
    </source>
</evidence>
<dbReference type="GO" id="GO:0000155">
    <property type="term" value="F:phosphorelay sensor kinase activity"/>
    <property type="evidence" value="ECO:0007669"/>
    <property type="project" value="InterPro"/>
</dbReference>
<feature type="modified residue" description="4-aspartylphosphate" evidence="7">
    <location>
        <position position="544"/>
    </location>
</feature>
<name>A0A5C4RWM3_9GAMM</name>
<dbReference type="EC" id="2.7.13.3" evidence="2"/>
<dbReference type="Gene3D" id="3.30.565.10">
    <property type="entry name" value="Histidine kinase-like ATPase, C-terminal domain"/>
    <property type="match status" value="1"/>
</dbReference>
<keyword evidence="3 7" id="KW-0597">Phosphoprotein</keyword>
<evidence type="ECO:0000256" key="5">
    <source>
        <dbReference type="ARBA" id="ARBA00022777"/>
    </source>
</evidence>
<dbReference type="InterPro" id="IPR036890">
    <property type="entry name" value="HATPase_C_sf"/>
</dbReference>
<dbReference type="Pfam" id="PF05227">
    <property type="entry name" value="CHASE3"/>
    <property type="match status" value="1"/>
</dbReference>
<keyword evidence="13" id="KW-1185">Reference proteome</keyword>
<keyword evidence="9" id="KW-0472">Membrane</keyword>
<feature type="compositionally biased region" description="Low complexity" evidence="8">
    <location>
        <begin position="615"/>
        <end position="625"/>
    </location>
</feature>
<sequence length="718" mass="78839">MPHRPPATFRYRVYNGLLLFAVMVVMGTSLLSLRATNQMQASVELASHTQRVLQEISSFWGLMGDSESHGLRFAITGGEPFLLEYRRTVLAMDEALDQLQQLVRDNPSQANNLEALRQLHTRRLQYAATTQALQLQANRGSGAAAQAVRQRLNEGVGARMGAEMRVLIEQMIRMEGELLELRNEERNQMIRQNWATVLVANALALVAGLFGFSATRRMQAQAAEAFRAAVQAEQARRTSQEKSVFLASMSHEIRTPMNAIFGFTNLLAERTTDPVQADYVASIRKSGQALLSLINDVLDLSKMEAGKLELREEPTDLHEVVDQVLTMFRQAAADKGISLAAEFTGQAGLPLLVDPVRLRQVLINLVSNAVKYTEQGGVIVRVSCVPCKRDGRCDLRVEVADSGTGIAAHQLGLIFEPFEQGDSVDGKSREGTGLGLSIARRLADLMGGTLRAHSTLGEGSSFTLEIPDRALTDAPVSVQPSTGPSVDFNRLPPLKLLVVDDVAWNRDLALAYLRDTHHTVRQADDGIAALADIREQRPDVVLMDLRMPRLSGEQALLRIKSDPLSANLPVIAVTASSMSEDEHWLRQRFDGYVRKPYSKVDLFEALAAHFPPSPEDAAPDAGEAPVARDEPGPGRDDAEAMAELRQLAGDARQRLRASLRMREVGHYADRLQALAEALRWPALEAHAARLHAAVEAFDVPAVKRLLDASPLPEEPSDD</sequence>
<evidence type="ECO:0000256" key="6">
    <source>
        <dbReference type="ARBA" id="ARBA00023012"/>
    </source>
</evidence>
<dbReference type="SUPFAM" id="SSF47384">
    <property type="entry name" value="Homodimeric domain of signal transducing histidine kinase"/>
    <property type="match status" value="1"/>
</dbReference>
<evidence type="ECO:0000256" key="4">
    <source>
        <dbReference type="ARBA" id="ARBA00022679"/>
    </source>
</evidence>
<dbReference type="CDD" id="cd16922">
    <property type="entry name" value="HATPase_EvgS-ArcB-TorS-like"/>
    <property type="match status" value="1"/>
</dbReference>
<dbReference type="AlphaFoldDB" id="A0A5C4RWM3"/>
<feature type="domain" description="Histidine kinase" evidence="10">
    <location>
        <begin position="248"/>
        <end position="470"/>
    </location>
</feature>
<evidence type="ECO:0000256" key="9">
    <source>
        <dbReference type="SAM" id="Phobius"/>
    </source>
</evidence>
<evidence type="ECO:0000256" key="2">
    <source>
        <dbReference type="ARBA" id="ARBA00012438"/>
    </source>
</evidence>